<dbReference type="SMART" id="SM00448">
    <property type="entry name" value="REC"/>
    <property type="match status" value="1"/>
</dbReference>
<dbReference type="EMBL" id="VSSQ01041115">
    <property type="protein sequence ID" value="MPM94494.1"/>
    <property type="molecule type" value="Genomic_DNA"/>
</dbReference>
<proteinExistence type="predicted"/>
<comment type="caution">
    <text evidence="2">The sequence shown here is derived from an EMBL/GenBank/DDBJ whole genome shotgun (WGS) entry which is preliminary data.</text>
</comment>
<dbReference type="InterPro" id="IPR001789">
    <property type="entry name" value="Sig_transdc_resp-reg_receiver"/>
</dbReference>
<organism evidence="2">
    <name type="scientific">bioreactor metagenome</name>
    <dbReference type="NCBI Taxonomy" id="1076179"/>
    <lineage>
        <taxon>unclassified sequences</taxon>
        <taxon>metagenomes</taxon>
        <taxon>ecological metagenomes</taxon>
    </lineage>
</organism>
<dbReference type="GO" id="GO:0000160">
    <property type="term" value="P:phosphorelay signal transduction system"/>
    <property type="evidence" value="ECO:0007669"/>
    <property type="project" value="InterPro"/>
</dbReference>
<dbReference type="PANTHER" id="PTHR43228:SF1">
    <property type="entry name" value="TWO-COMPONENT RESPONSE REGULATOR ARR22"/>
    <property type="match status" value="1"/>
</dbReference>
<dbReference type="PROSITE" id="PS50110">
    <property type="entry name" value="RESPONSE_REGULATORY"/>
    <property type="match status" value="1"/>
</dbReference>
<accession>A0A645DY84</accession>
<dbReference type="InterPro" id="IPR052048">
    <property type="entry name" value="ST_Response_Regulator"/>
</dbReference>
<dbReference type="InterPro" id="IPR011006">
    <property type="entry name" value="CheY-like_superfamily"/>
</dbReference>
<sequence length="124" mass="13889">MNKILIVDDAAFMRSVIRGILEKGGYDDFCEAEDGDVAFSRYREYAPDLTILDITMPRQDGIETLRQIVGFDAAARVVMCSAIGQEPQIVKAINLGAKDYIVKPFRPDNMLRVVDRYLREGGDA</sequence>
<gene>
    <name evidence="2" type="primary">cheY_34</name>
    <name evidence="2" type="ORF">SDC9_141640</name>
</gene>
<dbReference type="Pfam" id="PF00072">
    <property type="entry name" value="Response_reg"/>
    <property type="match status" value="1"/>
</dbReference>
<dbReference type="Gene3D" id="3.40.50.2300">
    <property type="match status" value="1"/>
</dbReference>
<reference evidence="2" key="1">
    <citation type="submission" date="2019-08" db="EMBL/GenBank/DDBJ databases">
        <authorList>
            <person name="Kucharzyk K."/>
            <person name="Murdoch R.W."/>
            <person name="Higgins S."/>
            <person name="Loffler F."/>
        </authorList>
    </citation>
    <scope>NUCLEOTIDE SEQUENCE</scope>
</reference>
<evidence type="ECO:0000313" key="2">
    <source>
        <dbReference type="EMBL" id="MPM94494.1"/>
    </source>
</evidence>
<feature type="domain" description="Response regulatory" evidence="1">
    <location>
        <begin position="3"/>
        <end position="118"/>
    </location>
</feature>
<dbReference type="PANTHER" id="PTHR43228">
    <property type="entry name" value="TWO-COMPONENT RESPONSE REGULATOR"/>
    <property type="match status" value="1"/>
</dbReference>
<dbReference type="SUPFAM" id="SSF52172">
    <property type="entry name" value="CheY-like"/>
    <property type="match status" value="1"/>
</dbReference>
<dbReference type="AlphaFoldDB" id="A0A645DY84"/>
<protein>
    <submittedName>
        <fullName evidence="2">Chemotaxis protein CheY</fullName>
    </submittedName>
</protein>
<evidence type="ECO:0000259" key="1">
    <source>
        <dbReference type="PROSITE" id="PS50110"/>
    </source>
</evidence>
<name>A0A645DY84_9ZZZZ</name>